<name>A0A1H9BV36_9PSEU</name>
<keyword evidence="3" id="KW-1185">Reference proteome</keyword>
<sequence>MGLERKLWTTRDLQEAAAAGALEDFESEEDDEDDEVDFVSDDFVSEEDEVDDEDVLFDEPERLSVR</sequence>
<feature type="compositionally biased region" description="Acidic residues" evidence="1">
    <location>
        <begin position="43"/>
        <end position="58"/>
    </location>
</feature>
<accession>A0A1H9BV36</accession>
<organism evidence="2 3">
    <name type="scientific">Lentzea albida</name>
    <dbReference type="NCBI Taxonomy" id="65499"/>
    <lineage>
        <taxon>Bacteria</taxon>
        <taxon>Bacillati</taxon>
        <taxon>Actinomycetota</taxon>
        <taxon>Actinomycetes</taxon>
        <taxon>Pseudonocardiales</taxon>
        <taxon>Pseudonocardiaceae</taxon>
        <taxon>Lentzea</taxon>
    </lineage>
</organism>
<dbReference type="AlphaFoldDB" id="A0A1H9BV36"/>
<dbReference type="STRING" id="65499.SAMN04488000_101692"/>
<feature type="region of interest" description="Disordered" evidence="1">
    <location>
        <begin position="43"/>
        <end position="66"/>
    </location>
</feature>
<dbReference type="Proteomes" id="UP000199503">
    <property type="component" value="Unassembled WGS sequence"/>
</dbReference>
<dbReference type="EMBL" id="FOFV01000001">
    <property type="protein sequence ID" value="SEP92729.1"/>
    <property type="molecule type" value="Genomic_DNA"/>
</dbReference>
<gene>
    <name evidence="2" type="ORF">SAMN04488000_101692</name>
</gene>
<proteinExistence type="predicted"/>
<evidence type="ECO:0000256" key="1">
    <source>
        <dbReference type="SAM" id="MobiDB-lite"/>
    </source>
</evidence>
<evidence type="ECO:0000313" key="2">
    <source>
        <dbReference type="EMBL" id="SEP92729.1"/>
    </source>
</evidence>
<evidence type="ECO:0000313" key="3">
    <source>
        <dbReference type="Proteomes" id="UP000199503"/>
    </source>
</evidence>
<protein>
    <submittedName>
        <fullName evidence="2">Uncharacterized protein</fullName>
    </submittedName>
</protein>
<reference evidence="3" key="1">
    <citation type="submission" date="2016-10" db="EMBL/GenBank/DDBJ databases">
        <authorList>
            <person name="Varghese N."/>
            <person name="Submissions S."/>
        </authorList>
    </citation>
    <scope>NUCLEOTIDE SEQUENCE [LARGE SCALE GENOMIC DNA]</scope>
    <source>
        <strain evidence="3">DSM 44437</strain>
    </source>
</reference>